<organism evidence="3 4">
    <name type="scientific">Arthrobotrys conoides</name>
    <dbReference type="NCBI Taxonomy" id="74498"/>
    <lineage>
        <taxon>Eukaryota</taxon>
        <taxon>Fungi</taxon>
        <taxon>Dikarya</taxon>
        <taxon>Ascomycota</taxon>
        <taxon>Pezizomycotina</taxon>
        <taxon>Orbiliomycetes</taxon>
        <taxon>Orbiliales</taxon>
        <taxon>Orbiliaceae</taxon>
        <taxon>Arthrobotrys</taxon>
    </lineage>
</organism>
<protein>
    <submittedName>
        <fullName evidence="3">Uncharacterized protein</fullName>
    </submittedName>
</protein>
<feature type="compositionally biased region" description="Basic and acidic residues" evidence="2">
    <location>
        <begin position="150"/>
        <end position="159"/>
    </location>
</feature>
<feature type="region of interest" description="Disordered" evidence="2">
    <location>
        <begin position="646"/>
        <end position="672"/>
    </location>
</feature>
<feature type="coiled-coil region" evidence="1">
    <location>
        <begin position="713"/>
        <end position="754"/>
    </location>
</feature>
<feature type="compositionally biased region" description="Acidic residues" evidence="2">
    <location>
        <begin position="359"/>
        <end position="368"/>
    </location>
</feature>
<feature type="region of interest" description="Disordered" evidence="2">
    <location>
        <begin position="216"/>
        <end position="590"/>
    </location>
</feature>
<evidence type="ECO:0000256" key="2">
    <source>
        <dbReference type="SAM" id="MobiDB-lite"/>
    </source>
</evidence>
<feature type="region of interest" description="Disordered" evidence="2">
    <location>
        <begin position="142"/>
        <end position="173"/>
    </location>
</feature>
<keyword evidence="4" id="KW-1185">Reference proteome</keyword>
<evidence type="ECO:0000313" key="3">
    <source>
        <dbReference type="EMBL" id="KAK6520682.1"/>
    </source>
</evidence>
<feature type="compositionally biased region" description="Polar residues" evidence="2">
    <location>
        <begin position="650"/>
        <end position="660"/>
    </location>
</feature>
<keyword evidence="1" id="KW-0175">Coiled coil</keyword>
<feature type="compositionally biased region" description="Acidic residues" evidence="2">
    <location>
        <begin position="429"/>
        <end position="445"/>
    </location>
</feature>
<dbReference type="Proteomes" id="UP001307849">
    <property type="component" value="Unassembled WGS sequence"/>
</dbReference>
<dbReference type="EMBL" id="JAVHJM010000001">
    <property type="protein sequence ID" value="KAK6520682.1"/>
    <property type="molecule type" value="Genomic_DNA"/>
</dbReference>
<feature type="compositionally biased region" description="Acidic residues" evidence="2">
    <location>
        <begin position="309"/>
        <end position="319"/>
    </location>
</feature>
<feature type="compositionally biased region" description="Acidic residues" evidence="2">
    <location>
        <begin position="491"/>
        <end position="506"/>
    </location>
</feature>
<sequence length="1072" mass="119607">MAFIANQEDIPSSLDPLRDSPFKGCFYSTNESPQNPSLKTPINPLFPLDLSTHLTPALDALGINFQTSSSHHSQNNIQFPENINPQHRSIIEGMLKTNWSPGDLEGQEASIIMDHNGVPSGSPPPLASSTPVRVSILNPDETVGSEEADVSVRGDDDNRSVTFDHSGFGPEDTTDLEIESKRLLLPLVPTTPTLGIRRAVTRAQSTLKKIPQTEAVKAFPQTEPRRPVKGILKTPIVPGSASGLRNKGGKSTEKSHRSWGWYDSTSFSPLPSMDTPPKKNNNKAGKKGGGKGKKVKIDEVVDERILSSEEGEDVQEEGSPENCYIGGISSDESEATPSKKPKGAKGKDAGKKSKKEQESSSDEEEEEEPIPKKQGKKQTGRPANRKKKQKGEDEEAFKPSKGSSDVEEEYETSKPKGGRQYAKGKEAVDNNEEAEQEEEEEEEETGQGSDNEGAGEEESESGSGEGGNNKAGSGSDEEEDNGSSQSNNQSESEEEGEEEEEEESDEEFRPQYAESALRMMGTKTNTDSSKSSISKPRSSKSNDRSLMKRMSVENQRAKLGPDGQSGLRKAQADKAFERQEQFKRDGSLREIKFTGILGERNDPPPILLAANSNRDPYTSFGGAWKEPTKLNNKADGWPHVIEALKLTDPNKPQNTPSDDGNNAKEDGKETEERIETAFPITQGELNHTVKYLDASSKALKDALEKGKKYQRRHRRAIKKIATLRHRIKELERNLAQAGSEYAELELELAAKNAIGYDPMSYCYTNPEPEPELDSNFHMGFHDPLILRKNPNNRYPTLLELKEIGGAPLEVQRFEYKPFSTVLRNNPYREEDMYRRREIINGLTFPANVMLLDHSTYYFFVCCFCSKVSPAKLLFFQDELVWSSHRCLLCDAHVCCKNCKRWTAPVPPDQLPDAHKLAELLNGHKGKGNYEASLYLRGVWWDYNLQAQKLKLLRGGRSDHGLDYTALIYGIQSEGSVFPPQLGHERGYDFSAIEGANEKGANAQGGLRSMGKRRIEYEEEDEVHEGKRRKVEEILEKRRRARQLPFPETTEDDYDEQGYEDDEADMVVEEDNR</sequence>
<dbReference type="AlphaFoldDB" id="A0AAN8RQX2"/>
<feature type="compositionally biased region" description="Basic residues" evidence="2">
    <location>
        <begin position="280"/>
        <end position="294"/>
    </location>
</feature>
<feature type="compositionally biased region" description="Basic residues" evidence="2">
    <location>
        <begin position="373"/>
        <end position="389"/>
    </location>
</feature>
<evidence type="ECO:0000313" key="4">
    <source>
        <dbReference type="Proteomes" id="UP001307849"/>
    </source>
</evidence>
<reference evidence="3 4" key="1">
    <citation type="submission" date="2019-10" db="EMBL/GenBank/DDBJ databases">
        <authorList>
            <person name="Palmer J.M."/>
        </authorList>
    </citation>
    <scope>NUCLEOTIDE SEQUENCE [LARGE SCALE GENOMIC DNA]</scope>
    <source>
        <strain evidence="3 4">TWF506</strain>
    </source>
</reference>
<feature type="compositionally biased region" description="Basic and acidic residues" evidence="2">
    <location>
        <begin position="345"/>
        <end position="358"/>
    </location>
</feature>
<feature type="region of interest" description="Disordered" evidence="2">
    <location>
        <begin position="1037"/>
        <end position="1072"/>
    </location>
</feature>
<feature type="compositionally biased region" description="Acidic residues" evidence="2">
    <location>
        <begin position="1048"/>
        <end position="1072"/>
    </location>
</feature>
<feature type="compositionally biased region" description="Basic and acidic residues" evidence="2">
    <location>
        <begin position="661"/>
        <end position="672"/>
    </location>
</feature>
<comment type="caution">
    <text evidence="3">The sequence shown here is derived from an EMBL/GenBank/DDBJ whole genome shotgun (WGS) entry which is preliminary data.</text>
</comment>
<name>A0AAN8RQX2_9PEZI</name>
<evidence type="ECO:0000256" key="1">
    <source>
        <dbReference type="SAM" id="Coils"/>
    </source>
</evidence>
<accession>A0AAN8RQX2</accession>
<feature type="compositionally biased region" description="Basic and acidic residues" evidence="2">
    <location>
        <begin position="295"/>
        <end position="307"/>
    </location>
</feature>
<feature type="compositionally biased region" description="Basic and acidic residues" evidence="2">
    <location>
        <begin position="570"/>
        <end position="590"/>
    </location>
</feature>
<gene>
    <name evidence="3" type="ORF">TWF506_000931</name>
</gene>
<proteinExistence type="predicted"/>